<dbReference type="InterPro" id="IPR023214">
    <property type="entry name" value="HAD_sf"/>
</dbReference>
<sequence>MQFIIDLDGTICTEEKTYSRSMAKPLEGAIENLNKLYEDGHTIIIYTARTWMEFEMTTDWLQRHEVKYHQLMMGKPIGDMWIDDRALGFKSWEATKQAIQEKIDKKK</sequence>
<dbReference type="OrthoDB" id="954467at2"/>
<protein>
    <submittedName>
        <fullName evidence="1">Haloacid dehalogenase-like hydrolase</fullName>
    </submittedName>
</protein>
<name>A0A316E853_9BACT</name>
<evidence type="ECO:0000313" key="1">
    <source>
        <dbReference type="EMBL" id="PWK26175.1"/>
    </source>
</evidence>
<dbReference type="SUPFAM" id="SSF56784">
    <property type="entry name" value="HAD-like"/>
    <property type="match status" value="1"/>
</dbReference>
<dbReference type="EMBL" id="QGGO01000013">
    <property type="protein sequence ID" value="PWK26175.1"/>
    <property type="molecule type" value="Genomic_DNA"/>
</dbReference>
<keyword evidence="1" id="KW-0378">Hydrolase</keyword>
<dbReference type="Pfam" id="PF08282">
    <property type="entry name" value="Hydrolase_3"/>
    <property type="match status" value="1"/>
</dbReference>
<evidence type="ECO:0000313" key="2">
    <source>
        <dbReference type="Proteomes" id="UP000245489"/>
    </source>
</evidence>
<dbReference type="GO" id="GO:0016787">
    <property type="term" value="F:hydrolase activity"/>
    <property type="evidence" value="ECO:0007669"/>
    <property type="project" value="UniProtKB-KW"/>
</dbReference>
<gene>
    <name evidence="1" type="ORF">LV89_02656</name>
</gene>
<proteinExistence type="predicted"/>
<dbReference type="InterPro" id="IPR036412">
    <property type="entry name" value="HAD-like_sf"/>
</dbReference>
<dbReference type="RefSeq" id="WP_109743380.1">
    <property type="nucleotide sequence ID" value="NZ_QGGO01000013.1"/>
</dbReference>
<dbReference type="Proteomes" id="UP000245489">
    <property type="component" value="Unassembled WGS sequence"/>
</dbReference>
<reference evidence="1 2" key="1">
    <citation type="submission" date="2018-05" db="EMBL/GenBank/DDBJ databases">
        <title>Genomic Encyclopedia of Archaeal and Bacterial Type Strains, Phase II (KMG-II): from individual species to whole genera.</title>
        <authorList>
            <person name="Goeker M."/>
        </authorList>
    </citation>
    <scope>NUCLEOTIDE SEQUENCE [LARGE SCALE GENOMIC DNA]</scope>
    <source>
        <strain evidence="1 2">DSM 22214</strain>
    </source>
</reference>
<dbReference type="Gene3D" id="3.40.50.1000">
    <property type="entry name" value="HAD superfamily/HAD-like"/>
    <property type="match status" value="1"/>
</dbReference>
<dbReference type="AlphaFoldDB" id="A0A316E853"/>
<comment type="caution">
    <text evidence="1">The sequence shown here is derived from an EMBL/GenBank/DDBJ whole genome shotgun (WGS) entry which is preliminary data.</text>
</comment>
<accession>A0A316E853</accession>
<keyword evidence="2" id="KW-1185">Reference proteome</keyword>
<organism evidence="1 2">
    <name type="scientific">Arcicella aurantiaca</name>
    <dbReference type="NCBI Taxonomy" id="591202"/>
    <lineage>
        <taxon>Bacteria</taxon>
        <taxon>Pseudomonadati</taxon>
        <taxon>Bacteroidota</taxon>
        <taxon>Cytophagia</taxon>
        <taxon>Cytophagales</taxon>
        <taxon>Flectobacillaceae</taxon>
        <taxon>Arcicella</taxon>
    </lineage>
</organism>